<proteinExistence type="predicted"/>
<dbReference type="PANTHER" id="PTHR12224:SF0">
    <property type="entry name" value="BETA-1,4-MANNOSYL-GLYCOPROTEIN 4-BETA-N-ACETYLGLUCOSAMINYLTRANSFERASE"/>
    <property type="match status" value="1"/>
</dbReference>
<dbReference type="Proteomes" id="UP000654370">
    <property type="component" value="Unassembled WGS sequence"/>
</dbReference>
<dbReference type="OrthoDB" id="6474464at2759"/>
<evidence type="ECO:0000313" key="2">
    <source>
        <dbReference type="Proteomes" id="UP000654370"/>
    </source>
</evidence>
<comment type="caution">
    <text evidence="1">The sequence shown here is derived from an EMBL/GenBank/DDBJ whole genome shotgun (WGS) entry which is preliminary data.</text>
</comment>
<reference evidence="1" key="1">
    <citation type="submission" date="2020-12" db="EMBL/GenBank/DDBJ databases">
        <title>Metabolic potential, ecology and presence of endohyphal bacteria is reflected in genomic diversity of Mucoromycotina.</title>
        <authorList>
            <person name="Muszewska A."/>
            <person name="Okrasinska A."/>
            <person name="Steczkiewicz K."/>
            <person name="Drgas O."/>
            <person name="Orlowska M."/>
            <person name="Perlinska-Lenart U."/>
            <person name="Aleksandrzak-Piekarczyk T."/>
            <person name="Szatraj K."/>
            <person name="Zielenkiewicz U."/>
            <person name="Pilsyk S."/>
            <person name="Malc E."/>
            <person name="Mieczkowski P."/>
            <person name="Kruszewska J.S."/>
            <person name="Biernat P."/>
            <person name="Pawlowska J."/>
        </authorList>
    </citation>
    <scope>NUCLEOTIDE SEQUENCE</scope>
    <source>
        <strain evidence="1">WA0000067209</strain>
    </source>
</reference>
<dbReference type="GO" id="GO:0006044">
    <property type="term" value="P:N-acetylglucosamine metabolic process"/>
    <property type="evidence" value="ECO:0007669"/>
    <property type="project" value="TreeGrafter"/>
</dbReference>
<keyword evidence="2" id="KW-1185">Reference proteome</keyword>
<evidence type="ECO:0008006" key="3">
    <source>
        <dbReference type="Google" id="ProtNLM"/>
    </source>
</evidence>
<dbReference type="EMBL" id="JAEPQZ010000001">
    <property type="protein sequence ID" value="KAG2185735.1"/>
    <property type="molecule type" value="Genomic_DNA"/>
</dbReference>
<sequence length="366" mass="42778">MISNPLKTLISKRRKWPLIILPLLVLLVIYHLIANTYLIIDIGYLARPIWQEAPQKWKIIPHYYTEGISMETACQLHGWGNRTTHQPKVIDAVIFSVELDMYEIRLRELWDVVDKFLILESNSTFTGEPKPFTFSDYKERFAFAKDKIEYRRIYQHQLPDGESPFYNENEMRKSMDEHLQTLAKTDDLILMTDVDEIPRAKTLEILKSCSSVPSPLHLQLRNYLYSYEFPLDMDSWRARIEKYNEHTTAYSHGQVTTAILADAGWHCSFCFRTIKEFVFKMTSYSHADRVRSPEFLTTEYIQDIICQGKDIFGMFPEVYSYKDLVAKWDGAEKSPSAIGLPKPVLQDTRFSFLLPGHCNRTSDSDE</sequence>
<dbReference type="Pfam" id="PF04724">
    <property type="entry name" value="Glyco_transf_17"/>
    <property type="match status" value="1"/>
</dbReference>
<protein>
    <recommendedName>
        <fullName evidence="3">Beta-1,4-mannosyl-glycoprotein 4-beta-N-acetylglucosaminyltransferase</fullName>
    </recommendedName>
</protein>
<evidence type="ECO:0000313" key="1">
    <source>
        <dbReference type="EMBL" id="KAG2185735.1"/>
    </source>
</evidence>
<name>A0A8H7UJS3_MORIS</name>
<accession>A0A8H7UJS3</accession>
<dbReference type="GO" id="GO:0003830">
    <property type="term" value="F:beta-1,4-mannosylglycoprotein 4-beta-N-acetylglucosaminyltransferase activity"/>
    <property type="evidence" value="ECO:0007669"/>
    <property type="project" value="InterPro"/>
</dbReference>
<dbReference type="AlphaFoldDB" id="A0A8H7UJS3"/>
<dbReference type="PANTHER" id="PTHR12224">
    <property type="entry name" value="BETA-1,4-MANNOSYL-GLYCOPROTEIN BETA-1,4-N-ACETYLGLUCOSAMINYL-TRANSFERASE"/>
    <property type="match status" value="1"/>
</dbReference>
<dbReference type="GO" id="GO:0016020">
    <property type="term" value="C:membrane"/>
    <property type="evidence" value="ECO:0007669"/>
    <property type="project" value="InterPro"/>
</dbReference>
<gene>
    <name evidence="1" type="ORF">INT43_002170</name>
</gene>
<organism evidence="1 2">
    <name type="scientific">Mortierella isabellina</name>
    <name type="common">Filamentous fungus</name>
    <name type="synonym">Umbelopsis isabellina</name>
    <dbReference type="NCBI Taxonomy" id="91625"/>
    <lineage>
        <taxon>Eukaryota</taxon>
        <taxon>Fungi</taxon>
        <taxon>Fungi incertae sedis</taxon>
        <taxon>Mucoromycota</taxon>
        <taxon>Mucoromycotina</taxon>
        <taxon>Umbelopsidomycetes</taxon>
        <taxon>Umbelopsidales</taxon>
        <taxon>Umbelopsidaceae</taxon>
        <taxon>Umbelopsis</taxon>
    </lineage>
</organism>
<dbReference type="InterPro" id="IPR006813">
    <property type="entry name" value="Glyco_trans_17"/>
</dbReference>